<organism evidence="1">
    <name type="scientific">Malaco herpesvirus 4</name>
    <dbReference type="NCBI Taxonomy" id="3031800"/>
    <lineage>
        <taxon>Viruses</taxon>
        <taxon>Duplodnaviria</taxon>
        <taxon>Heunggongvirae</taxon>
        <taxon>Peploviricota</taxon>
        <taxon>Herviviricetes</taxon>
        <taxon>Herpesvirales</taxon>
        <taxon>Malacoherpesviridae</taxon>
    </lineage>
</organism>
<reference evidence="1" key="1">
    <citation type="journal article" date="2023" name="Front. Mar. Sci.">
        <title>Tracing the invertebrate herpesviruses in the global sequence datasets.</title>
        <authorList>
            <person name="Rosani U."/>
            <person name="Gaia M."/>
            <person name="Delmont T.O."/>
            <person name="Krupovic M."/>
        </authorList>
    </citation>
    <scope>NUCLEOTIDE SEQUENCE</scope>
    <source>
        <strain evidence="1">MalacoHV4/Med/2018 155</strain>
    </source>
</reference>
<reference evidence="1" key="2">
    <citation type="submission" date="2023-01" db="EMBL/GenBank/DDBJ databases">
        <authorList>
            <person name="Rosani U."/>
            <person name="Delmont T.O."/>
            <person name="Gaia M."/>
            <person name="Krupovic M."/>
        </authorList>
    </citation>
    <scope>NUCLEOTIDE SEQUENCE</scope>
    <source>
        <strain evidence="1">MalacoHV4/Med/2018 155</strain>
    </source>
</reference>
<accession>A0AA48SEZ9</accession>
<evidence type="ECO:0000313" key="1">
    <source>
        <dbReference type="EMBL" id="DBA11645.1"/>
    </source>
</evidence>
<protein>
    <submittedName>
        <fullName evidence="1">ORF31</fullName>
    </submittedName>
</protein>
<name>A0AA48SEZ9_9VIRU</name>
<sequence length="104" mass="11970">MVHFKLSNYDLNVGKIVNRRCHSEAHAPNPHFHSTPDASKRSISAIFMSTYARDPKISFVLRINCVKFRHVFSLFSFHNMMGKLQLNSTNIRSDNLGIKGRTQH</sequence>
<proteinExistence type="predicted"/>
<dbReference type="EMBL" id="BK063072">
    <property type="protein sequence ID" value="DBA11645.1"/>
    <property type="molecule type" value="Genomic_DNA"/>
</dbReference>